<dbReference type="Gene3D" id="3.10.129.10">
    <property type="entry name" value="Hotdog Thioesterase"/>
    <property type="match status" value="1"/>
</dbReference>
<reference evidence="2 3" key="1">
    <citation type="submission" date="2020-01" db="EMBL/GenBank/DDBJ databases">
        <title>Identification and distribution of gene clusters putatively required for synthesis of sphingolipid metabolism inhibitors in phylogenetically diverse species of the filamentous fungus Fusarium.</title>
        <authorList>
            <person name="Kim H.-S."/>
            <person name="Busman M."/>
            <person name="Brown D.W."/>
            <person name="Divon H."/>
            <person name="Uhlig S."/>
            <person name="Proctor R.H."/>
        </authorList>
    </citation>
    <scope>NUCLEOTIDE SEQUENCE [LARGE SCALE GENOMIC DNA]</scope>
    <source>
        <strain evidence="2 3">NRRL 20459</strain>
    </source>
</reference>
<dbReference type="EMBL" id="JAADYS010001813">
    <property type="protein sequence ID" value="KAF4460968.1"/>
    <property type="molecule type" value="Genomic_DNA"/>
</dbReference>
<sequence>MSRTASPAELKARKRQDYAYMLDYRTRWNDNDIFDSVLNAYLIENCGLHPPTSKEYGMCVHTHTDYFASVAYPAVAEVALRVNKLGRTSVTYELALFEKGVDEVKAVGEFVQVYVDRDSGRPLKAGFSSTLRGQLEKLLVVDEVDKTKSKL</sequence>
<proteinExistence type="predicted"/>
<dbReference type="OrthoDB" id="2420454at2759"/>
<evidence type="ECO:0000259" key="1">
    <source>
        <dbReference type="Pfam" id="PF03061"/>
    </source>
</evidence>
<dbReference type="InterPro" id="IPR006683">
    <property type="entry name" value="Thioestr_dom"/>
</dbReference>
<accession>A0A8H4P860</accession>
<dbReference type="AlphaFoldDB" id="A0A8H4P860"/>
<protein>
    <submittedName>
        <fullName evidence="2">Acyl- thioester hydrolase</fullName>
    </submittedName>
</protein>
<dbReference type="GO" id="GO:0016787">
    <property type="term" value="F:hydrolase activity"/>
    <property type="evidence" value="ECO:0007669"/>
    <property type="project" value="UniProtKB-KW"/>
</dbReference>
<dbReference type="Pfam" id="PF03061">
    <property type="entry name" value="4HBT"/>
    <property type="match status" value="1"/>
</dbReference>
<evidence type="ECO:0000313" key="2">
    <source>
        <dbReference type="EMBL" id="KAF4460968.1"/>
    </source>
</evidence>
<comment type="caution">
    <text evidence="2">The sequence shown here is derived from an EMBL/GenBank/DDBJ whole genome shotgun (WGS) entry which is preliminary data.</text>
</comment>
<dbReference type="InterPro" id="IPR029069">
    <property type="entry name" value="HotDog_dom_sf"/>
</dbReference>
<dbReference type="Proteomes" id="UP000554235">
    <property type="component" value="Unassembled WGS sequence"/>
</dbReference>
<keyword evidence="2" id="KW-0378">Hydrolase</keyword>
<keyword evidence="3" id="KW-1185">Reference proteome</keyword>
<gene>
    <name evidence="2" type="ORF">FALBO_12241</name>
</gene>
<evidence type="ECO:0000313" key="3">
    <source>
        <dbReference type="Proteomes" id="UP000554235"/>
    </source>
</evidence>
<dbReference type="SUPFAM" id="SSF54637">
    <property type="entry name" value="Thioesterase/thiol ester dehydrase-isomerase"/>
    <property type="match status" value="1"/>
</dbReference>
<organism evidence="2 3">
    <name type="scientific">Fusarium albosuccineum</name>
    <dbReference type="NCBI Taxonomy" id="1237068"/>
    <lineage>
        <taxon>Eukaryota</taxon>
        <taxon>Fungi</taxon>
        <taxon>Dikarya</taxon>
        <taxon>Ascomycota</taxon>
        <taxon>Pezizomycotina</taxon>
        <taxon>Sordariomycetes</taxon>
        <taxon>Hypocreomycetidae</taxon>
        <taxon>Hypocreales</taxon>
        <taxon>Nectriaceae</taxon>
        <taxon>Fusarium</taxon>
        <taxon>Fusarium decemcellulare species complex</taxon>
    </lineage>
</organism>
<feature type="domain" description="Thioesterase" evidence="1">
    <location>
        <begin position="34"/>
        <end position="101"/>
    </location>
</feature>
<name>A0A8H4P860_9HYPO</name>
<dbReference type="CDD" id="cd00586">
    <property type="entry name" value="4HBT"/>
    <property type="match status" value="1"/>
</dbReference>